<dbReference type="InterPro" id="IPR058543">
    <property type="entry name" value="Beta-prop_RSE1/DDB1/CPSF1_2nd"/>
</dbReference>
<evidence type="ECO:0000313" key="3">
    <source>
        <dbReference type="EMBL" id="QUC16709.1"/>
    </source>
</evidence>
<dbReference type="SUPFAM" id="SSF50978">
    <property type="entry name" value="WD40 repeat-like"/>
    <property type="match status" value="1"/>
</dbReference>
<evidence type="ECO:0000259" key="2">
    <source>
        <dbReference type="Pfam" id="PF23726"/>
    </source>
</evidence>
<dbReference type="EMBL" id="CP072753">
    <property type="protein sequence ID" value="QUC16709.1"/>
    <property type="molecule type" value="Genomic_DNA"/>
</dbReference>
<dbReference type="Pfam" id="PF23726">
    <property type="entry name" value="Beta-prop_RSE1_2nd"/>
    <property type="match status" value="1"/>
</dbReference>
<accession>A0A8E5HKM2</accession>
<evidence type="ECO:0000313" key="4">
    <source>
        <dbReference type="Proteomes" id="UP000027002"/>
    </source>
</evidence>
<name>A0A8E5HKM2_USTVR</name>
<reference evidence="3" key="1">
    <citation type="submission" date="2020-03" db="EMBL/GenBank/DDBJ databases">
        <title>A mixture of massive structural variations and highly conserved coding sequences in Ustilaginoidea virens genome.</title>
        <authorList>
            <person name="Zhang K."/>
            <person name="Zhao Z."/>
            <person name="Zhang Z."/>
            <person name="Li Y."/>
            <person name="Hsiang T."/>
            <person name="Sun W."/>
        </authorList>
    </citation>
    <scope>NUCLEOTIDE SEQUENCE</scope>
    <source>
        <strain evidence="3">UV-8b</strain>
    </source>
</reference>
<keyword evidence="4" id="KW-1185">Reference proteome</keyword>
<dbReference type="Gene3D" id="2.130.10.10">
    <property type="entry name" value="YVTN repeat-like/Quinoprotein amine dehydrogenase"/>
    <property type="match status" value="3"/>
</dbReference>
<feature type="domain" description="RSE1/DDB1/CPSF1 second beta-propeller" evidence="2">
    <location>
        <begin position="561"/>
        <end position="747"/>
    </location>
</feature>
<dbReference type="InterPro" id="IPR036322">
    <property type="entry name" value="WD40_repeat_dom_sf"/>
</dbReference>
<dbReference type="PANTHER" id="PTHR10644">
    <property type="entry name" value="DNA REPAIR/RNA PROCESSING CPSF FAMILY"/>
    <property type="match status" value="1"/>
</dbReference>
<sequence length="1338" mass="148189">MAFQTSIFRDGEWVTETVNLQAAIKASATQKPATLAHFVNPPVCGILSRTIVESPIVHWILPVRLRSEDYNDIAFIGDHFVQISELRGDGQVHEVARKSDFGSRIRGAVVLGDSFQHGLADDDQANVSKSEDQDTLMPDVLDADCSPRSRTLPPQLLVLMLESGDIVYIFLRSGQDSSYDFVLNRHRSPKNFSCLGFHLSVDPSSRYMAAASPEGLLVVYEFHSMKTINEQYRSRGLFDPVTSFRIRAVQGVVQKLEFLYPRPEDDYHIILLLIITRKERSSAEPVSRMVTYEWEVGDSLKDVFAEEKAGNRLPTEHRMPSLLIPLRFNTAFFVVSQPDIGVVKNCLSGSPVFEALKTDTPGRTPLHHGIEKPLWTAWSRPFRRKKYFEKTDIIFLAREDGAIIHIEIDAPELVPSVTNVGCLHTNIDTAFTTAYDVFTDMLIIGGDSGSGGIWKLAPRTDLEQVSVLPNWSPVMDVAISTQHSTLEPKDARDSRWSEDDSFLSRPDSLFSASGRGLKGNLTQWRWGIQGRIGLDIEYGEPIRNSWGFYLETGGSKSLYGLLSLPDSSIVLQFSADFSQVHSVEPDNTGFDLAFRTLHAGQTQSGTIIQVTESSISLISSSEVSHQPLESILGVRGVNAEHAFCGDHVIALSTHDSVKFQLHTVRIKNMNATLISSWDVVGEVTCVLFFSAIGDEFVAVGSAADGVSWISIYSLNGKVVVTKALQRTDPSPSQGSEMLSYTHHFEPLTSICMIHEGASSADFSAGTRCGHLLTLRISFGKSTSVAWSREVMGVAPVDVYPTHGPFADGAAALACCDSNLVMMSRYSETDFRFATKSFVWLTDSNDASIPSPPVHSAFSLGNKLSADPSHLSLMLLVGTRVLLADIWPHYSLVPRCLPLNGTPTRIIYSQAWNCLIVALLQDDRPTLLFVDPETGAQIASASDKDQNPLEVISGLGHAGDRIYGLNEWLYLKDGKTFAFLLVGTKEGRLLIVSVKKIEPSLRNSTGESLQYWTRNKQMFGKPVYSVVGDDDGIIFCVDKTIHWNVLDLAEKKLKQVKQYELDSPATSLRVSNGKILALTTMHSLEVIDHRTGEGNGMALVHTDRVSRTTIHMADIGPTRQDGSGDGWRITLLADQRCGFAGVWVPWGYRNKEFETVFEGALPASIRRFVTARSSPPWASSEPRSRYGLLPSGQDGAEMFGLSLDGSLRHFTLLDIPLWRLLSLVQSLAQRNATLNHMRGNSDSETMNSDDGVELEPRLHPKLMHINGDILSDCLKPRMLEKMVGKADGLDLFCEYLDGLEGGRWTDEFRDSIGHSDDKRQAAYFKLGYEILTYVLAPVW</sequence>
<dbReference type="InterPro" id="IPR015943">
    <property type="entry name" value="WD40/YVTN_repeat-like_dom_sf"/>
</dbReference>
<protein>
    <recommendedName>
        <fullName evidence="5">Thermotolerance protein</fullName>
    </recommendedName>
</protein>
<dbReference type="GeneID" id="66061728"/>
<dbReference type="InterPro" id="IPR050358">
    <property type="entry name" value="RSE1/DDB1/CFT1"/>
</dbReference>
<dbReference type="Proteomes" id="UP000027002">
    <property type="component" value="Chromosome 1"/>
</dbReference>
<feature type="domain" description="RSE1/DDB1/CPSF1 first beta-propeller" evidence="1">
    <location>
        <begin position="57"/>
        <end position="465"/>
    </location>
</feature>
<dbReference type="KEGG" id="uvi:66061728"/>
<evidence type="ECO:0008006" key="5">
    <source>
        <dbReference type="Google" id="ProtNLM"/>
    </source>
</evidence>
<organism evidence="3 4">
    <name type="scientific">Ustilaginoidea virens</name>
    <name type="common">Rice false smut fungus</name>
    <name type="synonym">Villosiclava virens</name>
    <dbReference type="NCBI Taxonomy" id="1159556"/>
    <lineage>
        <taxon>Eukaryota</taxon>
        <taxon>Fungi</taxon>
        <taxon>Dikarya</taxon>
        <taxon>Ascomycota</taxon>
        <taxon>Pezizomycotina</taxon>
        <taxon>Sordariomycetes</taxon>
        <taxon>Hypocreomycetidae</taxon>
        <taxon>Hypocreales</taxon>
        <taxon>Clavicipitaceae</taxon>
        <taxon>Ustilaginoidea</taxon>
    </lineage>
</organism>
<proteinExistence type="predicted"/>
<dbReference type="OrthoDB" id="20774at2759"/>
<evidence type="ECO:0000259" key="1">
    <source>
        <dbReference type="Pfam" id="PF10433"/>
    </source>
</evidence>
<dbReference type="RefSeq" id="XP_042994382.1">
    <property type="nucleotide sequence ID" value="XM_043138448.1"/>
</dbReference>
<dbReference type="InterPro" id="IPR018846">
    <property type="entry name" value="Beta-prop_RSE1/DDB1/CPSF1_1st"/>
</dbReference>
<dbReference type="Pfam" id="PF10433">
    <property type="entry name" value="Beta-prop_RSE1_1st"/>
    <property type="match status" value="1"/>
</dbReference>
<gene>
    <name evidence="3" type="ORF">UV8b_00950</name>
</gene>